<dbReference type="InterPro" id="IPR003171">
    <property type="entry name" value="Mehydrof_redctse-like"/>
</dbReference>
<sequence length="580" mass="63269">MMDLLQSKNYILFDGAMGTYLAERYAGGVGRCEENNLKHPERVVQAHRDYIAAGADAVKTNTFGANTLALGADMETVLRVVDAGCACAREAAGKDTLIFASMGPILYDEQERCDAEREKIIDRFLENGVTGFLLETFAEADVLVRAARYIRKHCREAYVIAECTVAPDGYTQSGISAQSIIDAMKDAEEINAYGFNCTCGPMHMAHIAETTEFYGKTVSIMPNAGYPTIEAGRTVFKSAPDYFAEQLKRSFLAGARILGGCCGTTPEHIRAAKEALNANEAPAKPKGPEAPRMARRKEAAPALCGKPVAVELDSPLDADGSFFVHAAQELRAAGADYITIADCPIGRARADSSMLAAMLKNQYGIEAIPHLTCRDRNLNASKALLLGLSMQDIRNVLVVTGDPIPNNRRGEIKSVFQFNSVLYADFIRDLNRTTFAERPFRIMGALNVNAKNFEAELKKAQKKEAAGVTCFLTQPIYDRRAAENLAQAKKTLSSALWAGVMPVVSYKNACFINNELAGIEIPADVCERFRNADREQAADIAVETTLGAAELIKDIADGYYIVTPLRRADIVCRIIKELKV</sequence>
<dbReference type="EC" id="1.5.1.20" evidence="10"/>
<dbReference type="Pfam" id="PF02219">
    <property type="entry name" value="MTHFR"/>
    <property type="match status" value="1"/>
</dbReference>
<dbReference type="PROSITE" id="PS50970">
    <property type="entry name" value="HCY"/>
    <property type="match status" value="1"/>
</dbReference>
<keyword evidence="7 10" id="KW-0560">Oxidoreductase</keyword>
<proteinExistence type="predicted"/>
<evidence type="ECO:0000256" key="5">
    <source>
        <dbReference type="ARBA" id="ARBA00022679"/>
    </source>
</evidence>
<dbReference type="GO" id="GO:0008168">
    <property type="term" value="F:methyltransferase activity"/>
    <property type="evidence" value="ECO:0007669"/>
    <property type="project" value="UniProtKB-UniRule"/>
</dbReference>
<evidence type="ECO:0000256" key="1">
    <source>
        <dbReference type="ARBA" id="ARBA00001974"/>
    </source>
</evidence>
<keyword evidence="5 8" id="KW-0808">Transferase</keyword>
<dbReference type="PANTHER" id="PTHR11103:SF18">
    <property type="entry name" value="SLR1189 PROTEIN"/>
    <property type="match status" value="1"/>
</dbReference>
<dbReference type="CDD" id="cd00537">
    <property type="entry name" value="MTHFR"/>
    <property type="match status" value="1"/>
</dbReference>
<dbReference type="EC" id="2.1.1.10" evidence="10"/>
<accession>A0AAU8A5C2</accession>
<feature type="binding site" evidence="8">
    <location>
        <position position="261"/>
    </location>
    <ligand>
        <name>Zn(2+)</name>
        <dbReference type="ChEBI" id="CHEBI:29105"/>
    </ligand>
</feature>
<evidence type="ECO:0000256" key="4">
    <source>
        <dbReference type="ARBA" id="ARBA00022630"/>
    </source>
</evidence>
<evidence type="ECO:0000256" key="7">
    <source>
        <dbReference type="ARBA" id="ARBA00023002"/>
    </source>
</evidence>
<protein>
    <submittedName>
        <fullName evidence="10">Bifunctional homocysteine S-methyltransferase/methylenetetrahydrofolate reductase</fullName>
        <ecNumber evidence="10">1.5.1.20</ecNumber>
        <ecNumber evidence="10">2.1.1.10</ecNumber>
    </submittedName>
</protein>
<dbReference type="GO" id="GO:0004489">
    <property type="term" value="F:methylenetetrahydrofolate reductase [NAD(P)H] activity"/>
    <property type="evidence" value="ECO:0007669"/>
    <property type="project" value="UniProtKB-EC"/>
</dbReference>
<feature type="domain" description="Hcy-binding" evidence="9">
    <location>
        <begin position="1"/>
        <end position="276"/>
    </location>
</feature>
<comment type="pathway">
    <text evidence="2">One-carbon metabolism; tetrahydrofolate interconversion.</text>
</comment>
<evidence type="ECO:0000256" key="6">
    <source>
        <dbReference type="ARBA" id="ARBA00022827"/>
    </source>
</evidence>
<reference evidence="10" key="1">
    <citation type="submission" date="2023-02" db="EMBL/GenBank/DDBJ databases">
        <title>Gut commensal Christensenella minuta modulates host metabolism via a new class of secondary bile acids.</title>
        <authorList>
            <person name="Liu C."/>
        </authorList>
    </citation>
    <scope>NUCLEOTIDE SEQUENCE</scope>
    <source>
        <strain evidence="10">CA70</strain>
    </source>
</reference>
<keyword evidence="3 8" id="KW-0489">Methyltransferase</keyword>
<dbReference type="Gene3D" id="3.20.20.330">
    <property type="entry name" value="Homocysteine-binding-like domain"/>
    <property type="match status" value="1"/>
</dbReference>
<dbReference type="GO" id="GO:0046872">
    <property type="term" value="F:metal ion binding"/>
    <property type="evidence" value="ECO:0007669"/>
    <property type="project" value="UniProtKB-KW"/>
</dbReference>
<evidence type="ECO:0000256" key="3">
    <source>
        <dbReference type="ARBA" id="ARBA00022603"/>
    </source>
</evidence>
<dbReference type="NCBIfam" id="NF006396">
    <property type="entry name" value="PRK08645.1"/>
    <property type="match status" value="1"/>
</dbReference>
<evidence type="ECO:0000256" key="2">
    <source>
        <dbReference type="ARBA" id="ARBA00004777"/>
    </source>
</evidence>
<dbReference type="SUPFAM" id="SSF51730">
    <property type="entry name" value="FAD-linked oxidoreductase"/>
    <property type="match status" value="1"/>
</dbReference>
<evidence type="ECO:0000256" key="8">
    <source>
        <dbReference type="PROSITE-ProRule" id="PRU00333"/>
    </source>
</evidence>
<dbReference type="PANTHER" id="PTHR11103">
    <property type="entry name" value="SLR1189 PROTEIN"/>
    <property type="match status" value="1"/>
</dbReference>
<evidence type="ECO:0000313" key="10">
    <source>
        <dbReference type="EMBL" id="XCC61340.1"/>
    </source>
</evidence>
<keyword evidence="4" id="KW-0285">Flavoprotein</keyword>
<dbReference type="InterPro" id="IPR036589">
    <property type="entry name" value="HCY_dom_sf"/>
</dbReference>
<feature type="binding site" evidence="8">
    <location>
        <position position="262"/>
    </location>
    <ligand>
        <name>Zn(2+)</name>
        <dbReference type="ChEBI" id="CHEBI:29105"/>
    </ligand>
</feature>
<dbReference type="EMBL" id="CP117826">
    <property type="protein sequence ID" value="XCC61340.1"/>
    <property type="molecule type" value="Genomic_DNA"/>
</dbReference>
<feature type="binding site" evidence="8">
    <location>
        <position position="197"/>
    </location>
    <ligand>
        <name>Zn(2+)</name>
        <dbReference type="ChEBI" id="CHEBI:29105"/>
    </ligand>
</feature>
<evidence type="ECO:0000259" key="9">
    <source>
        <dbReference type="PROSITE" id="PS50970"/>
    </source>
</evidence>
<dbReference type="InterPro" id="IPR029041">
    <property type="entry name" value="FAD-linked_oxidoreductase-like"/>
</dbReference>
<comment type="cofactor">
    <cofactor evidence="1">
        <name>FAD</name>
        <dbReference type="ChEBI" id="CHEBI:57692"/>
    </cofactor>
</comment>
<dbReference type="SUPFAM" id="SSF82282">
    <property type="entry name" value="Homocysteine S-methyltransferase"/>
    <property type="match status" value="1"/>
</dbReference>
<keyword evidence="6" id="KW-0274">FAD</keyword>
<comment type="cofactor">
    <cofactor evidence="8">
        <name>Zn(2+)</name>
        <dbReference type="ChEBI" id="CHEBI:29105"/>
    </cofactor>
</comment>
<dbReference type="GO" id="GO:0006555">
    <property type="term" value="P:methionine metabolic process"/>
    <property type="evidence" value="ECO:0007669"/>
    <property type="project" value="InterPro"/>
</dbReference>
<keyword evidence="8" id="KW-0862">Zinc</keyword>
<dbReference type="Pfam" id="PF02574">
    <property type="entry name" value="S-methyl_trans"/>
    <property type="match status" value="1"/>
</dbReference>
<dbReference type="InterPro" id="IPR003726">
    <property type="entry name" value="HCY_dom"/>
</dbReference>
<dbReference type="GO" id="GO:0032259">
    <property type="term" value="P:methylation"/>
    <property type="evidence" value="ECO:0007669"/>
    <property type="project" value="UniProtKB-KW"/>
</dbReference>
<name>A0AAU8A5C2_9FIRM</name>
<dbReference type="Gene3D" id="3.20.20.220">
    <property type="match status" value="1"/>
</dbReference>
<dbReference type="RefSeq" id="WP_079546491.1">
    <property type="nucleotide sequence ID" value="NZ_CP117826.1"/>
</dbReference>
<keyword evidence="8" id="KW-0479">Metal-binding</keyword>
<gene>
    <name evidence="10" type="ORF">PUP29_07305</name>
</gene>
<organism evidence="10">
    <name type="scientific">Christensenella massiliensis</name>
    <dbReference type="NCBI Taxonomy" id="1805714"/>
    <lineage>
        <taxon>Bacteria</taxon>
        <taxon>Bacillati</taxon>
        <taxon>Bacillota</taxon>
        <taxon>Clostridia</taxon>
        <taxon>Christensenellales</taxon>
        <taxon>Christensenellaceae</taxon>
        <taxon>Christensenella</taxon>
    </lineage>
</organism>
<dbReference type="AlphaFoldDB" id="A0AAU8A5C2"/>